<reference evidence="2" key="2">
    <citation type="submission" date="2023-06" db="EMBL/GenBank/DDBJ databases">
        <authorList>
            <person name="Kobayashi Y."/>
            <person name="Kayamori A."/>
            <person name="Aoki K."/>
            <person name="Shiwa Y."/>
            <person name="Fujita N."/>
            <person name="Sugita T."/>
            <person name="Iwasaki W."/>
            <person name="Tanaka N."/>
            <person name="Takashima M."/>
        </authorList>
    </citation>
    <scope>NUCLEOTIDE SEQUENCE</scope>
    <source>
        <strain evidence="2">HIS016</strain>
    </source>
</reference>
<feature type="compositionally biased region" description="Low complexity" evidence="1">
    <location>
        <begin position="101"/>
        <end position="114"/>
    </location>
</feature>
<dbReference type="Pfam" id="PF07173">
    <property type="entry name" value="GRDP-like"/>
    <property type="match status" value="1"/>
</dbReference>
<feature type="compositionally biased region" description="Low complexity" evidence="1">
    <location>
        <begin position="181"/>
        <end position="193"/>
    </location>
</feature>
<sequence length="418" mass="45805">MVLIKGFLTRARPDGSVLDLPVDQYDHTTHLPERIQVGPYSVKPLVRVSDVRDHLTVLAAFANVARREGANFARFASHAAQEYEFWALSILPRRRWGRLSGSSAGSSHSLPSQSMDSSPDASRRGSGRERMSKPSVQSISAAMEAGRSNSESAVNSQSAVTGGLGLQLPIHAEPLALSPTALSPSSSVSSLPSPTEPHHPRWRMMAASEIPPLTVLMAWHAHLLYPAQYASDTADGQNYMPLADMLFPLADVATAIRNGTLPTSLEHVRERRSHSISGWCVPDIAAAVQRQAGVVTAVGELGWLDPSFLPGPLAPLQRAIVRYHAWLDLFAATNLTRLGPTIDIELVWRTHQLRGGAFRSETDKLLGRPLDQTDRGDEQLLRHTGHLWSKRYGHSYVEATKARGILHPGRHSMRRDTV</sequence>
<dbReference type="PANTHER" id="PTHR34365:SF7">
    <property type="entry name" value="GLYCINE-RICH DOMAIN-CONTAINING PROTEIN 1"/>
    <property type="match status" value="1"/>
</dbReference>
<feature type="compositionally biased region" description="Basic and acidic residues" evidence="1">
    <location>
        <begin position="121"/>
        <end position="132"/>
    </location>
</feature>
<dbReference type="AlphaFoldDB" id="A0AAD3Y9Z6"/>
<dbReference type="InterPro" id="IPR009836">
    <property type="entry name" value="GRDP-like"/>
</dbReference>
<accession>A0AAD3Y9Z6</accession>
<proteinExistence type="predicted"/>
<gene>
    <name evidence="2" type="ORF">CspeluHIS016_0111040</name>
</gene>
<name>A0AAD3Y9Z6_9TREE</name>
<comment type="caution">
    <text evidence="2">The sequence shown here is derived from an EMBL/GenBank/DDBJ whole genome shotgun (WGS) entry which is preliminary data.</text>
</comment>
<organism evidence="2 3">
    <name type="scientific">Cutaneotrichosporon spelunceum</name>
    <dbReference type="NCBI Taxonomy" id="1672016"/>
    <lineage>
        <taxon>Eukaryota</taxon>
        <taxon>Fungi</taxon>
        <taxon>Dikarya</taxon>
        <taxon>Basidiomycota</taxon>
        <taxon>Agaricomycotina</taxon>
        <taxon>Tremellomycetes</taxon>
        <taxon>Trichosporonales</taxon>
        <taxon>Trichosporonaceae</taxon>
        <taxon>Cutaneotrichosporon</taxon>
    </lineage>
</organism>
<reference evidence="2" key="1">
    <citation type="journal article" date="2023" name="BMC Genomics">
        <title>Chromosome-level genome assemblies of Cutaneotrichosporon spp. (Trichosporonales, Basidiomycota) reveal imbalanced evolution between nucleotide sequences and chromosome synteny.</title>
        <authorList>
            <person name="Kobayashi Y."/>
            <person name="Kayamori A."/>
            <person name="Aoki K."/>
            <person name="Shiwa Y."/>
            <person name="Matsutani M."/>
            <person name="Fujita N."/>
            <person name="Sugita T."/>
            <person name="Iwasaki W."/>
            <person name="Tanaka N."/>
            <person name="Takashima M."/>
        </authorList>
    </citation>
    <scope>NUCLEOTIDE SEQUENCE</scope>
    <source>
        <strain evidence="2">HIS016</strain>
    </source>
</reference>
<evidence type="ECO:0000313" key="3">
    <source>
        <dbReference type="Proteomes" id="UP001222932"/>
    </source>
</evidence>
<feature type="region of interest" description="Disordered" evidence="1">
    <location>
        <begin position="181"/>
        <end position="200"/>
    </location>
</feature>
<dbReference type="Proteomes" id="UP001222932">
    <property type="component" value="Unassembled WGS sequence"/>
</dbReference>
<keyword evidence="3" id="KW-1185">Reference proteome</keyword>
<evidence type="ECO:0000256" key="1">
    <source>
        <dbReference type="SAM" id="MobiDB-lite"/>
    </source>
</evidence>
<feature type="region of interest" description="Disordered" evidence="1">
    <location>
        <begin position="101"/>
        <end position="156"/>
    </location>
</feature>
<dbReference type="PANTHER" id="PTHR34365">
    <property type="entry name" value="ENOLASE (DUF1399)"/>
    <property type="match status" value="1"/>
</dbReference>
<evidence type="ECO:0000313" key="2">
    <source>
        <dbReference type="EMBL" id="GMK54518.1"/>
    </source>
</evidence>
<dbReference type="EMBL" id="BTCM01000001">
    <property type="protein sequence ID" value="GMK54518.1"/>
    <property type="molecule type" value="Genomic_DNA"/>
</dbReference>
<feature type="compositionally biased region" description="Polar residues" evidence="1">
    <location>
        <begin position="147"/>
        <end position="156"/>
    </location>
</feature>
<protein>
    <submittedName>
        <fullName evidence="2">Uncharacterized protein</fullName>
    </submittedName>
</protein>